<gene>
    <name evidence="2" type="ORF">LCGC14_0561890</name>
</gene>
<accession>A0A0F9S5G2</accession>
<sequence length="166" mass="18090">MAELKDMTPEELVKEIEGAREQIKRVNSESAGRRKQLEAFEKEKTDDLSASEKLQAEMKTLKTDHLALQASLSAERVRTAILAKATELGFATPGDAYSLIDLSQVETTDGEVSGFGESLEALAKSGRLTMTDEDQRQSDGLGTPPSSKGKKPVKQDVKQATPNLRI</sequence>
<evidence type="ECO:0000256" key="1">
    <source>
        <dbReference type="SAM" id="MobiDB-lite"/>
    </source>
</evidence>
<dbReference type="AlphaFoldDB" id="A0A0F9S5G2"/>
<proteinExistence type="predicted"/>
<dbReference type="InterPro" id="IPR009636">
    <property type="entry name" value="SCAF"/>
</dbReference>
<dbReference type="Pfam" id="PF06810">
    <property type="entry name" value="Phage_scaffold"/>
    <property type="match status" value="1"/>
</dbReference>
<comment type="caution">
    <text evidence="2">The sequence shown here is derived from an EMBL/GenBank/DDBJ whole genome shotgun (WGS) entry which is preliminary data.</text>
</comment>
<feature type="region of interest" description="Disordered" evidence="1">
    <location>
        <begin position="123"/>
        <end position="166"/>
    </location>
</feature>
<name>A0A0F9S5G2_9ZZZZ</name>
<organism evidence="2">
    <name type="scientific">marine sediment metagenome</name>
    <dbReference type="NCBI Taxonomy" id="412755"/>
    <lineage>
        <taxon>unclassified sequences</taxon>
        <taxon>metagenomes</taxon>
        <taxon>ecological metagenomes</taxon>
    </lineage>
</organism>
<dbReference type="EMBL" id="LAZR01000801">
    <property type="protein sequence ID" value="KKN57477.1"/>
    <property type="molecule type" value="Genomic_DNA"/>
</dbReference>
<dbReference type="GO" id="GO:0019069">
    <property type="term" value="P:viral capsid assembly"/>
    <property type="evidence" value="ECO:0007669"/>
    <property type="project" value="InterPro"/>
</dbReference>
<protein>
    <submittedName>
        <fullName evidence="2">Uncharacterized protein</fullName>
    </submittedName>
</protein>
<reference evidence="2" key="1">
    <citation type="journal article" date="2015" name="Nature">
        <title>Complex archaea that bridge the gap between prokaryotes and eukaryotes.</title>
        <authorList>
            <person name="Spang A."/>
            <person name="Saw J.H."/>
            <person name="Jorgensen S.L."/>
            <person name="Zaremba-Niedzwiedzka K."/>
            <person name="Martijn J."/>
            <person name="Lind A.E."/>
            <person name="van Eijk R."/>
            <person name="Schleper C."/>
            <person name="Guy L."/>
            <person name="Ettema T.J."/>
        </authorList>
    </citation>
    <scope>NUCLEOTIDE SEQUENCE</scope>
</reference>
<evidence type="ECO:0000313" key="2">
    <source>
        <dbReference type="EMBL" id="KKN57477.1"/>
    </source>
</evidence>